<dbReference type="AlphaFoldDB" id="A0A9D3S355"/>
<comment type="similarity">
    <text evidence="2">Belongs to the glycosyltransferase 28 family.</text>
</comment>
<dbReference type="Proteomes" id="UP001044222">
    <property type="component" value="Unassembled WGS sequence"/>
</dbReference>
<dbReference type="PANTHER" id="PTHR12867">
    <property type="entry name" value="GLYCOSYL TRANSFERASE-RELATED"/>
    <property type="match status" value="1"/>
</dbReference>
<dbReference type="SUPFAM" id="SSF53756">
    <property type="entry name" value="UDP-Glycosyltransferase/glycogen phosphorylase"/>
    <property type="match status" value="1"/>
</dbReference>
<evidence type="ECO:0000259" key="8">
    <source>
        <dbReference type="Pfam" id="PF04101"/>
    </source>
</evidence>
<keyword evidence="6" id="KW-0808">Transferase</keyword>
<evidence type="ECO:0000313" key="9">
    <source>
        <dbReference type="EMBL" id="KAG5853050.1"/>
    </source>
</evidence>
<evidence type="ECO:0000256" key="5">
    <source>
        <dbReference type="ARBA" id="ARBA00022676"/>
    </source>
</evidence>
<dbReference type="PANTHER" id="PTHR12867:SF6">
    <property type="entry name" value="N-ACETYLGLUCOSAMINYLDIPHOSPHODOLICHOL N-ACETYLGLUCOSAMINYLTRANSFERASE"/>
    <property type="match status" value="1"/>
</dbReference>
<keyword evidence="7" id="KW-0256">Endoplasmic reticulum</keyword>
<protein>
    <recommendedName>
        <fullName evidence="4">UDP-N-acetylglucosamine transferase subunit ALG13</fullName>
        <ecNumber evidence="3">2.4.1.141</ecNumber>
    </recommendedName>
</protein>
<evidence type="ECO:0000256" key="2">
    <source>
        <dbReference type="ARBA" id="ARBA00006962"/>
    </source>
</evidence>
<comment type="caution">
    <text evidence="9">The sequence shown here is derived from an EMBL/GenBank/DDBJ whole genome shotgun (WGS) entry which is preliminary data.</text>
</comment>
<reference evidence="9" key="1">
    <citation type="submission" date="2021-01" db="EMBL/GenBank/DDBJ databases">
        <title>A chromosome-scale assembly of European eel, Anguilla anguilla.</title>
        <authorList>
            <person name="Henkel C."/>
            <person name="Jong-Raadsen S.A."/>
            <person name="Dufour S."/>
            <person name="Weltzien F.-A."/>
            <person name="Palstra A.P."/>
            <person name="Pelster B."/>
            <person name="Spaink H.P."/>
            <person name="Van Den Thillart G.E."/>
            <person name="Jansen H."/>
            <person name="Zahm M."/>
            <person name="Klopp C."/>
            <person name="Cedric C."/>
            <person name="Louis A."/>
            <person name="Berthelot C."/>
            <person name="Parey E."/>
            <person name="Roest Crollius H."/>
            <person name="Montfort J."/>
            <person name="Robinson-Rechavi M."/>
            <person name="Bucao C."/>
            <person name="Bouchez O."/>
            <person name="Gislard M."/>
            <person name="Lluch J."/>
            <person name="Milhes M."/>
            <person name="Lampietro C."/>
            <person name="Lopez Roques C."/>
            <person name="Donnadieu C."/>
            <person name="Braasch I."/>
            <person name="Desvignes T."/>
            <person name="Postlethwait J."/>
            <person name="Bobe J."/>
            <person name="Guiguen Y."/>
            <person name="Dirks R."/>
        </authorList>
    </citation>
    <scope>NUCLEOTIDE SEQUENCE</scope>
    <source>
        <strain evidence="9">Tag_6206</strain>
        <tissue evidence="9">Liver</tissue>
    </source>
</reference>
<evidence type="ECO:0000256" key="7">
    <source>
        <dbReference type="ARBA" id="ARBA00022824"/>
    </source>
</evidence>
<dbReference type="GO" id="GO:0006488">
    <property type="term" value="P:dolichol-linked oligosaccharide biosynthetic process"/>
    <property type="evidence" value="ECO:0007669"/>
    <property type="project" value="InterPro"/>
</dbReference>
<dbReference type="Gene3D" id="3.40.50.2000">
    <property type="entry name" value="Glycogen Phosphorylase B"/>
    <property type="match status" value="1"/>
</dbReference>
<evidence type="ECO:0000256" key="6">
    <source>
        <dbReference type="ARBA" id="ARBA00022679"/>
    </source>
</evidence>
<dbReference type="EC" id="2.4.1.141" evidence="3"/>
<dbReference type="GO" id="GO:0005783">
    <property type="term" value="C:endoplasmic reticulum"/>
    <property type="evidence" value="ECO:0007669"/>
    <property type="project" value="UniProtKB-SubCell"/>
</dbReference>
<evidence type="ECO:0000256" key="4">
    <source>
        <dbReference type="ARBA" id="ARBA00017468"/>
    </source>
</evidence>
<organism evidence="9 10">
    <name type="scientific">Anguilla anguilla</name>
    <name type="common">European freshwater eel</name>
    <name type="synonym">Muraena anguilla</name>
    <dbReference type="NCBI Taxonomy" id="7936"/>
    <lineage>
        <taxon>Eukaryota</taxon>
        <taxon>Metazoa</taxon>
        <taxon>Chordata</taxon>
        <taxon>Craniata</taxon>
        <taxon>Vertebrata</taxon>
        <taxon>Euteleostomi</taxon>
        <taxon>Actinopterygii</taxon>
        <taxon>Neopterygii</taxon>
        <taxon>Teleostei</taxon>
        <taxon>Anguilliformes</taxon>
        <taxon>Anguillidae</taxon>
        <taxon>Anguilla</taxon>
    </lineage>
</organism>
<dbReference type="InterPro" id="IPR039042">
    <property type="entry name" value="Alg13-like"/>
</dbReference>
<sequence>MKTVFVTVGTTSFDELIESITSEEATQALSALGYKKLVLQVGRGSVLPGPDSCAGLLVHAFRFKDSIAEDIRDADLVISHAGAGSCLEALGAKRPLLVVVNDKLMDNHQLELAKQLHADSHLLYCTCSTLTETLRTMDLSVLTPFLPGQPQNFARFLDRALGLHTE</sequence>
<comment type="subcellular location">
    <subcellularLocation>
        <location evidence="1">Endoplasmic reticulum</location>
    </subcellularLocation>
</comment>
<proteinExistence type="inferred from homology"/>
<name>A0A9D3S355_ANGAN</name>
<dbReference type="Pfam" id="PF04101">
    <property type="entry name" value="Glyco_tran_28_C"/>
    <property type="match status" value="1"/>
</dbReference>
<dbReference type="EMBL" id="JAFIRN010000003">
    <property type="protein sequence ID" value="KAG5853050.1"/>
    <property type="molecule type" value="Genomic_DNA"/>
</dbReference>
<feature type="domain" description="Glycosyl transferase family 28 C-terminal" evidence="8">
    <location>
        <begin position="3"/>
        <end position="141"/>
    </location>
</feature>
<evidence type="ECO:0000256" key="3">
    <source>
        <dbReference type="ARBA" id="ARBA00012614"/>
    </source>
</evidence>
<evidence type="ECO:0000313" key="10">
    <source>
        <dbReference type="Proteomes" id="UP001044222"/>
    </source>
</evidence>
<keyword evidence="5" id="KW-0328">Glycosyltransferase</keyword>
<gene>
    <name evidence="9" type="ORF">ANANG_G00069000</name>
</gene>
<evidence type="ECO:0000256" key="1">
    <source>
        <dbReference type="ARBA" id="ARBA00004240"/>
    </source>
</evidence>
<keyword evidence="10" id="KW-1185">Reference proteome</keyword>
<dbReference type="InterPro" id="IPR007235">
    <property type="entry name" value="Glyco_trans_28_C"/>
</dbReference>
<accession>A0A9D3S355</accession>
<dbReference type="GO" id="GO:0004577">
    <property type="term" value="F:N-acetylglucosaminyldiphosphodolichol N-acetylglucosaminyltransferase activity"/>
    <property type="evidence" value="ECO:0007669"/>
    <property type="project" value="UniProtKB-EC"/>
</dbReference>